<feature type="domain" description="RGS" evidence="3">
    <location>
        <begin position="187"/>
        <end position="257"/>
    </location>
</feature>
<dbReference type="GO" id="GO:0008104">
    <property type="term" value="P:intracellular protein localization"/>
    <property type="evidence" value="ECO:0007669"/>
    <property type="project" value="TreeGrafter"/>
</dbReference>
<dbReference type="SMART" id="SM00315">
    <property type="entry name" value="RGS"/>
    <property type="match status" value="1"/>
</dbReference>
<dbReference type="RefSeq" id="XP_069226030.1">
    <property type="nucleotide sequence ID" value="XM_069377010.1"/>
</dbReference>
<dbReference type="InterPro" id="IPR016137">
    <property type="entry name" value="RGS"/>
</dbReference>
<keyword evidence="2" id="KW-1133">Transmembrane helix</keyword>
<dbReference type="Proteomes" id="UP000803884">
    <property type="component" value="Unassembled WGS sequence"/>
</dbReference>
<dbReference type="CDD" id="cd07440">
    <property type="entry name" value="RGS"/>
    <property type="match status" value="1"/>
</dbReference>
<proteinExistence type="predicted"/>
<evidence type="ECO:0000256" key="1">
    <source>
        <dbReference type="SAM" id="MobiDB-lite"/>
    </source>
</evidence>
<sequence length="372" mass="41906">MASRTPTPDSTGPRDRLPNLFEVLSRRTTAPVDLFSFYIYMRDVQRSVDYLDFWLDVSQHMSLCRHYVRELRRSVLIGTPELEKGGGSKRSSQILDNFERNSADQGPSGHRHRQSESGLSAFLRNETASKHSPKNSQHSNRSDTSEAPPRPSYMTENGNSPNTPSPQINSNSSPEHTVARADIRASAEKILYTYLLPGAEREIILPQGILNDITNNIEKEGRDDPEVFDAAKDYVFQAMERDAFPGFLRAKALGNIVAPSMMLRLITGLIALFGALWTAFVLIFLNASRSTRCWEILPFTVGVYLLATHQYMLDPLMALAGYSEYTFMSFSRVKEPFVRKLLNKRALMCLAWIAVVDAALCCLFIFVPGKRL</sequence>
<name>A0AB34KCR4_9PEZI</name>
<dbReference type="Gene3D" id="1.10.167.10">
    <property type="entry name" value="Regulator of G-protein Signalling 4, domain 2"/>
    <property type="match status" value="1"/>
</dbReference>
<dbReference type="AlphaFoldDB" id="A0AB34KCR4"/>
<keyword evidence="2" id="KW-0812">Transmembrane</keyword>
<keyword evidence="5" id="KW-1185">Reference proteome</keyword>
<keyword evidence="2" id="KW-0472">Membrane</keyword>
<dbReference type="PANTHER" id="PTHR13155">
    <property type="entry name" value="A-KINASE ANCHOR PROTEINS"/>
    <property type="match status" value="1"/>
</dbReference>
<feature type="transmembrane region" description="Helical" evidence="2">
    <location>
        <begin position="296"/>
        <end position="313"/>
    </location>
</feature>
<feature type="transmembrane region" description="Helical" evidence="2">
    <location>
        <begin position="261"/>
        <end position="284"/>
    </location>
</feature>
<evidence type="ECO:0000313" key="5">
    <source>
        <dbReference type="Proteomes" id="UP000803884"/>
    </source>
</evidence>
<comment type="caution">
    <text evidence="4">The sequence shown here is derived from an EMBL/GenBank/DDBJ whole genome shotgun (WGS) entry which is preliminary data.</text>
</comment>
<feature type="compositionally biased region" description="Polar residues" evidence="1">
    <location>
        <begin position="154"/>
        <end position="175"/>
    </location>
</feature>
<accession>A0AB34KCR4</accession>
<dbReference type="InterPro" id="IPR044926">
    <property type="entry name" value="RGS_subdomain_2"/>
</dbReference>
<dbReference type="GO" id="GO:0005886">
    <property type="term" value="C:plasma membrane"/>
    <property type="evidence" value="ECO:0007669"/>
    <property type="project" value="TreeGrafter"/>
</dbReference>
<reference evidence="4 5" key="1">
    <citation type="journal article" date="2020" name="Microbiol. Resour. Announc.">
        <title>Draft Genome Sequence of a Cladosporium Species Isolated from the Mesophotic Ascidian Didemnum maculosum.</title>
        <authorList>
            <person name="Gioti A."/>
            <person name="Siaperas R."/>
            <person name="Nikolaivits E."/>
            <person name="Le Goff G."/>
            <person name="Ouazzani J."/>
            <person name="Kotoulas G."/>
            <person name="Topakas E."/>
        </authorList>
    </citation>
    <scope>NUCLEOTIDE SEQUENCE [LARGE SCALE GENOMIC DNA]</scope>
    <source>
        <strain evidence="4 5">TM138-S3</strain>
    </source>
</reference>
<dbReference type="PANTHER" id="PTHR13155:SF1">
    <property type="entry name" value="A-KINASE ANCHOR PROTEIN 10, MITOCHONDRIAL"/>
    <property type="match status" value="1"/>
</dbReference>
<feature type="transmembrane region" description="Helical" evidence="2">
    <location>
        <begin position="345"/>
        <end position="367"/>
    </location>
</feature>
<organism evidence="4 5">
    <name type="scientific">Cladosporium halotolerans</name>
    <dbReference type="NCBI Taxonomy" id="1052096"/>
    <lineage>
        <taxon>Eukaryota</taxon>
        <taxon>Fungi</taxon>
        <taxon>Dikarya</taxon>
        <taxon>Ascomycota</taxon>
        <taxon>Pezizomycotina</taxon>
        <taxon>Dothideomycetes</taxon>
        <taxon>Dothideomycetidae</taxon>
        <taxon>Cladosporiales</taxon>
        <taxon>Cladosporiaceae</taxon>
        <taxon>Cladosporium</taxon>
    </lineage>
</organism>
<dbReference type="EMBL" id="JAAQHG020000042">
    <property type="protein sequence ID" value="KAL1582923.1"/>
    <property type="molecule type" value="Genomic_DNA"/>
</dbReference>
<evidence type="ECO:0000259" key="3">
    <source>
        <dbReference type="PROSITE" id="PS50132"/>
    </source>
</evidence>
<dbReference type="GeneID" id="96009848"/>
<protein>
    <recommendedName>
        <fullName evidence="3">RGS domain-containing protein</fullName>
    </recommendedName>
</protein>
<feature type="region of interest" description="Disordered" evidence="1">
    <location>
        <begin position="126"/>
        <end position="179"/>
    </location>
</feature>
<dbReference type="Pfam" id="PF00615">
    <property type="entry name" value="RGS"/>
    <property type="match status" value="1"/>
</dbReference>
<evidence type="ECO:0000256" key="2">
    <source>
        <dbReference type="SAM" id="Phobius"/>
    </source>
</evidence>
<gene>
    <name evidence="4" type="ORF">WHR41_08406</name>
</gene>
<dbReference type="InterPro" id="IPR052246">
    <property type="entry name" value="Cell_Polariz_PKAAnc"/>
</dbReference>
<dbReference type="PROSITE" id="PS50132">
    <property type="entry name" value="RGS"/>
    <property type="match status" value="1"/>
</dbReference>
<dbReference type="SUPFAM" id="SSF48097">
    <property type="entry name" value="Regulator of G-protein signaling, RGS"/>
    <property type="match status" value="1"/>
</dbReference>
<dbReference type="InterPro" id="IPR036305">
    <property type="entry name" value="RGS_sf"/>
</dbReference>
<evidence type="ECO:0000313" key="4">
    <source>
        <dbReference type="EMBL" id="KAL1582923.1"/>
    </source>
</evidence>